<evidence type="ECO:0000256" key="4">
    <source>
        <dbReference type="ARBA" id="ARBA00022729"/>
    </source>
</evidence>
<dbReference type="Proteomes" id="UP000177626">
    <property type="component" value="Unassembled WGS sequence"/>
</dbReference>
<dbReference type="Gene3D" id="3.40.50.1700">
    <property type="entry name" value="Glycoside hydrolase family 3 C-terminal domain"/>
    <property type="match status" value="1"/>
</dbReference>
<dbReference type="EMBL" id="MHKQ01000001">
    <property type="protein sequence ID" value="OGY94904.1"/>
    <property type="molecule type" value="Genomic_DNA"/>
</dbReference>
<evidence type="ECO:0000256" key="1">
    <source>
        <dbReference type="ARBA" id="ARBA00000448"/>
    </source>
</evidence>
<dbReference type="InterPro" id="IPR002772">
    <property type="entry name" value="Glyco_hydro_3_C"/>
</dbReference>
<dbReference type="InterPro" id="IPR036962">
    <property type="entry name" value="Glyco_hydro_3_N_sf"/>
</dbReference>
<dbReference type="PROSITE" id="PS00775">
    <property type="entry name" value="GLYCOSYL_HYDROL_F3"/>
    <property type="match status" value="1"/>
</dbReference>
<dbReference type="InterPro" id="IPR051915">
    <property type="entry name" value="Cellulose_Degrad_GH3"/>
</dbReference>
<evidence type="ECO:0000313" key="11">
    <source>
        <dbReference type="EMBL" id="OGY94904.1"/>
    </source>
</evidence>
<dbReference type="Pfam" id="PF00933">
    <property type="entry name" value="Glyco_hydro_3"/>
    <property type="match status" value="1"/>
</dbReference>
<comment type="similarity">
    <text evidence="2 7">Belongs to the glycosyl hydrolase 3 family.</text>
</comment>
<dbReference type="Gene3D" id="3.20.20.300">
    <property type="entry name" value="Glycoside hydrolase, family 3, N-terminal domain"/>
    <property type="match status" value="1"/>
</dbReference>
<evidence type="ECO:0000256" key="8">
    <source>
        <dbReference type="SAM" id="Phobius"/>
    </source>
</evidence>
<dbReference type="AlphaFoldDB" id="A0A1G2C0D3"/>
<feature type="domain" description="Glycoside hydrolase family 3 N-terminal" evidence="9">
    <location>
        <begin position="79"/>
        <end position="397"/>
    </location>
</feature>
<keyword evidence="4" id="KW-0732">Signal</keyword>
<name>A0A1G2C0D3_9BACT</name>
<evidence type="ECO:0000256" key="2">
    <source>
        <dbReference type="ARBA" id="ARBA00005336"/>
    </source>
</evidence>
<dbReference type="InterPro" id="IPR001764">
    <property type="entry name" value="Glyco_hydro_3_N"/>
</dbReference>
<dbReference type="InterPro" id="IPR019800">
    <property type="entry name" value="Glyco_hydro_3_AS"/>
</dbReference>
<keyword evidence="8" id="KW-0472">Membrane</keyword>
<dbReference type="Pfam" id="PF01915">
    <property type="entry name" value="Glyco_hydro_3_C"/>
    <property type="match status" value="1"/>
</dbReference>
<comment type="caution">
    <text evidence="11">The sequence shown here is derived from an EMBL/GenBank/DDBJ whole genome shotgun (WGS) entry which is preliminary data.</text>
</comment>
<dbReference type="PANTHER" id="PTHR30620:SF16">
    <property type="entry name" value="LYSOSOMAL BETA GLUCOSIDASE"/>
    <property type="match status" value="1"/>
</dbReference>
<dbReference type="GO" id="GO:0008422">
    <property type="term" value="F:beta-glucosidase activity"/>
    <property type="evidence" value="ECO:0007669"/>
    <property type="project" value="UniProtKB-EC"/>
</dbReference>
<evidence type="ECO:0000256" key="3">
    <source>
        <dbReference type="ARBA" id="ARBA00012744"/>
    </source>
</evidence>
<proteinExistence type="inferred from homology"/>
<evidence type="ECO:0000256" key="6">
    <source>
        <dbReference type="ARBA" id="ARBA00023295"/>
    </source>
</evidence>
<keyword evidence="8" id="KW-1133">Transmembrane helix</keyword>
<feature type="domain" description="Glycoside hydrolase family 3 C-terminal" evidence="10">
    <location>
        <begin position="437"/>
        <end position="499"/>
    </location>
</feature>
<keyword evidence="8" id="KW-0812">Transmembrane</keyword>
<accession>A0A1G2C0D3</accession>
<reference evidence="11 12" key="1">
    <citation type="journal article" date="2016" name="Nat. Commun.">
        <title>Thousands of microbial genomes shed light on interconnected biogeochemical processes in an aquifer system.</title>
        <authorList>
            <person name="Anantharaman K."/>
            <person name="Brown C.T."/>
            <person name="Hug L.A."/>
            <person name="Sharon I."/>
            <person name="Castelle C.J."/>
            <person name="Probst A.J."/>
            <person name="Thomas B.C."/>
            <person name="Singh A."/>
            <person name="Wilkins M.J."/>
            <person name="Karaoz U."/>
            <person name="Brodie E.L."/>
            <person name="Williams K.H."/>
            <person name="Hubbard S.S."/>
            <person name="Banfield J.F."/>
        </authorList>
    </citation>
    <scope>NUCLEOTIDE SEQUENCE [LARGE SCALE GENOMIC DNA]</scope>
</reference>
<protein>
    <recommendedName>
        <fullName evidence="3">beta-glucosidase</fullName>
        <ecNumber evidence="3">3.2.1.21</ecNumber>
    </recommendedName>
</protein>
<gene>
    <name evidence="11" type="ORF">A2406_01290</name>
</gene>
<organism evidence="11 12">
    <name type="scientific">Candidatus Komeilibacteria bacterium RIFOXYC1_FULL_37_11</name>
    <dbReference type="NCBI Taxonomy" id="1798555"/>
    <lineage>
        <taxon>Bacteria</taxon>
        <taxon>Candidatus Komeiliibacteriota</taxon>
    </lineage>
</organism>
<keyword evidence="5 7" id="KW-0378">Hydrolase</keyword>
<dbReference type="SUPFAM" id="SSF52279">
    <property type="entry name" value="Beta-D-glucan exohydrolase, C-terminal domain"/>
    <property type="match status" value="1"/>
</dbReference>
<evidence type="ECO:0000259" key="10">
    <source>
        <dbReference type="Pfam" id="PF01915"/>
    </source>
</evidence>
<evidence type="ECO:0000256" key="7">
    <source>
        <dbReference type="RuleBase" id="RU361161"/>
    </source>
</evidence>
<keyword evidence="6 7" id="KW-0326">Glycosidase</keyword>
<dbReference type="PRINTS" id="PR00133">
    <property type="entry name" value="GLHYDRLASE3"/>
</dbReference>
<dbReference type="EC" id="3.2.1.21" evidence="3"/>
<dbReference type="PANTHER" id="PTHR30620">
    <property type="entry name" value="PERIPLASMIC BETA-GLUCOSIDASE-RELATED"/>
    <property type="match status" value="1"/>
</dbReference>
<dbReference type="InterPro" id="IPR036881">
    <property type="entry name" value="Glyco_hydro_3_C_sf"/>
</dbReference>
<evidence type="ECO:0000259" key="9">
    <source>
        <dbReference type="Pfam" id="PF00933"/>
    </source>
</evidence>
<evidence type="ECO:0000313" key="12">
    <source>
        <dbReference type="Proteomes" id="UP000177626"/>
    </source>
</evidence>
<evidence type="ECO:0000256" key="5">
    <source>
        <dbReference type="ARBA" id="ARBA00022801"/>
    </source>
</evidence>
<dbReference type="GO" id="GO:0009251">
    <property type="term" value="P:glucan catabolic process"/>
    <property type="evidence" value="ECO:0007669"/>
    <property type="project" value="TreeGrafter"/>
</dbReference>
<dbReference type="SUPFAM" id="SSF51445">
    <property type="entry name" value="(Trans)glycosidases"/>
    <property type="match status" value="1"/>
</dbReference>
<feature type="transmembrane region" description="Helical" evidence="8">
    <location>
        <begin position="12"/>
        <end position="29"/>
    </location>
</feature>
<sequence>MSKAKKKKKNFYTPMILAIGLIALAFIIFDQLITKNPARTTSPAIETRNCLAASAKYLDPSIPTEERIKDLLGRMTEAEKIGQLALVEKNSLLKPQDIADYHLGALLSGAGAKPNPNTPEAWLKMVENFNAVALKTCLKIPLLYGVDANHGHANVPGSVVFPQAIGLGATNDTELVKRVAQATREELLATGIHWTFGPNLDVPQDIRWGRVYETFGSNTQTVTKLGRAYLNGLQNPNSDWPMVLGTAKHYVGTGAMTWGTSINENFKIDQGDSQITEAQLRLTHLPPFQAAIDEGALSVMAGLNNWQGKNMAAQRYLLTDVLKNELDFKGFVVSDWYGVYEISNNKYQSIVTAINAGVDLVMLPFDYQQFTADLQKALRNHDISPARLDDAVSRILRAKFSLGLFDQNQTKIDLSILGAPAHRKLAREAVRKSLVELKNKNNTLPLANNAKRIVVAGSAADNLGQQMGAWTVEWQGIDGNWVPGTTILSGIKQAVSANTSIDYNL</sequence>
<dbReference type="InterPro" id="IPR017853">
    <property type="entry name" value="GH"/>
</dbReference>
<comment type="catalytic activity">
    <reaction evidence="1">
        <text>Hydrolysis of terminal, non-reducing beta-D-glucosyl residues with release of beta-D-glucose.</text>
        <dbReference type="EC" id="3.2.1.21"/>
    </reaction>
</comment>